<evidence type="ECO:0000313" key="2">
    <source>
        <dbReference type="Proteomes" id="UP001589532"/>
    </source>
</evidence>
<gene>
    <name evidence="1" type="ORF">ACFFSA_27325</name>
</gene>
<dbReference type="RefSeq" id="WP_345003214.1">
    <property type="nucleotide sequence ID" value="NZ_BAAAXV010000012.1"/>
</dbReference>
<sequence length="59" mass="6562">MRSVSSFPRPIFSQLPWPWSQSYVLAIARTTPVDACKEMAGDQVEVGALQEVRGALRAR</sequence>
<keyword evidence="2" id="KW-1185">Reference proteome</keyword>
<name>A0ABV5S6W6_9ACTN</name>
<dbReference type="Proteomes" id="UP001589532">
    <property type="component" value="Unassembled WGS sequence"/>
</dbReference>
<protein>
    <submittedName>
        <fullName evidence="1">Uncharacterized protein</fullName>
    </submittedName>
</protein>
<organism evidence="1 2">
    <name type="scientific">Nonomuraea helvata</name>
    <dbReference type="NCBI Taxonomy" id="37484"/>
    <lineage>
        <taxon>Bacteria</taxon>
        <taxon>Bacillati</taxon>
        <taxon>Actinomycetota</taxon>
        <taxon>Actinomycetes</taxon>
        <taxon>Streptosporangiales</taxon>
        <taxon>Streptosporangiaceae</taxon>
        <taxon>Nonomuraea</taxon>
    </lineage>
</organism>
<proteinExistence type="predicted"/>
<comment type="caution">
    <text evidence="1">The sequence shown here is derived from an EMBL/GenBank/DDBJ whole genome shotgun (WGS) entry which is preliminary data.</text>
</comment>
<accession>A0ABV5S6W6</accession>
<evidence type="ECO:0000313" key="1">
    <source>
        <dbReference type="EMBL" id="MFB9626813.1"/>
    </source>
</evidence>
<dbReference type="EMBL" id="JBHMBW010000025">
    <property type="protein sequence ID" value="MFB9626813.1"/>
    <property type="molecule type" value="Genomic_DNA"/>
</dbReference>
<reference evidence="1 2" key="1">
    <citation type="submission" date="2024-09" db="EMBL/GenBank/DDBJ databases">
        <authorList>
            <person name="Sun Q."/>
            <person name="Mori K."/>
        </authorList>
    </citation>
    <scope>NUCLEOTIDE SEQUENCE [LARGE SCALE GENOMIC DNA]</scope>
    <source>
        <strain evidence="1 2">JCM 3143</strain>
    </source>
</reference>